<evidence type="ECO:0000256" key="6">
    <source>
        <dbReference type="ARBA" id="ARBA00022692"/>
    </source>
</evidence>
<comment type="subunit">
    <text evidence="13">Complex I is composed of 45 different subunits. Interacts with CARD15, but not with CARD4. Interacts with STAT3, but not with STAT1, STAT2 and STAT5A. Interacts with OLFM4.</text>
</comment>
<evidence type="ECO:0000256" key="11">
    <source>
        <dbReference type="ARBA" id="ARBA00023136"/>
    </source>
</evidence>
<name>A0ABM0MNJ8_SACKO</name>
<evidence type="ECO:0000256" key="12">
    <source>
        <dbReference type="ARBA" id="ARBA00045908"/>
    </source>
</evidence>
<reference evidence="16" key="1">
    <citation type="submission" date="2025-08" db="UniProtKB">
        <authorList>
            <consortium name="RefSeq"/>
        </authorList>
    </citation>
    <scope>IDENTIFICATION</scope>
    <source>
        <tissue evidence="16">Testes</tissue>
    </source>
</reference>
<evidence type="ECO:0000256" key="4">
    <source>
        <dbReference type="ARBA" id="ARBA00022448"/>
    </source>
</evidence>
<evidence type="ECO:0000256" key="8">
    <source>
        <dbReference type="ARBA" id="ARBA00022982"/>
    </source>
</evidence>
<keyword evidence="11 14" id="KW-0472">Membrane</keyword>
<organism evidence="15 16">
    <name type="scientific">Saccoglossus kowalevskii</name>
    <name type="common">Acorn worm</name>
    <dbReference type="NCBI Taxonomy" id="10224"/>
    <lineage>
        <taxon>Eukaryota</taxon>
        <taxon>Metazoa</taxon>
        <taxon>Hemichordata</taxon>
        <taxon>Enteropneusta</taxon>
        <taxon>Harrimaniidae</taxon>
        <taxon>Saccoglossus</taxon>
    </lineage>
</organism>
<sequence length="121" mass="14017">MSSVPYKQDMPPKGGYGPIAYKRHIPNRGVSGYMMFLGCAGAMTIGMIGLAYSNRLRRYKLLAMKRLRDEEAEIMSDVPGWVVGESVYNSERWVWPSNEEFYNLLAKKDRFSKIHEYYLHV</sequence>
<evidence type="ECO:0000313" key="16">
    <source>
        <dbReference type="RefSeq" id="XP_006821589.1"/>
    </source>
</evidence>
<keyword evidence="5 14" id="KW-0679">Respiratory chain</keyword>
<dbReference type="PANTHER" id="PTHR12966">
    <property type="entry name" value="NADH DEHYDROGENASE UBIQUINONE 1 ALPHA SUBCOMPLEX SUBUNIT 13"/>
    <property type="match status" value="1"/>
</dbReference>
<accession>A0ABM0MNJ8</accession>
<gene>
    <name evidence="16" type="primary">LOC102801835</name>
</gene>
<dbReference type="Pfam" id="PF06212">
    <property type="entry name" value="GRIM-19"/>
    <property type="match status" value="2"/>
</dbReference>
<evidence type="ECO:0000313" key="15">
    <source>
        <dbReference type="Proteomes" id="UP000694865"/>
    </source>
</evidence>
<evidence type="ECO:0000256" key="9">
    <source>
        <dbReference type="ARBA" id="ARBA00022989"/>
    </source>
</evidence>
<keyword evidence="10 14" id="KW-0496">Mitochondrion</keyword>
<dbReference type="Proteomes" id="UP000694865">
    <property type="component" value="Unplaced"/>
</dbReference>
<evidence type="ECO:0000256" key="10">
    <source>
        <dbReference type="ARBA" id="ARBA00023128"/>
    </source>
</evidence>
<comment type="subcellular location">
    <subcellularLocation>
        <location evidence="1 14">Mitochondrion inner membrane</location>
        <topology evidence="1 14">Single-pass membrane protein</topology>
        <orientation evidence="1 14">Matrix side</orientation>
    </subcellularLocation>
</comment>
<dbReference type="PANTHER" id="PTHR12966:SF0">
    <property type="entry name" value="NADH DEHYDROGENASE [UBIQUINONE] 1 ALPHA SUBCOMPLEX SUBUNIT 13"/>
    <property type="match status" value="1"/>
</dbReference>
<evidence type="ECO:0000256" key="13">
    <source>
        <dbReference type="ARBA" id="ARBA00046797"/>
    </source>
</evidence>
<evidence type="ECO:0000256" key="2">
    <source>
        <dbReference type="ARBA" id="ARBA00007312"/>
    </source>
</evidence>
<keyword evidence="6 14" id="KW-0812">Transmembrane</keyword>
<evidence type="ECO:0000256" key="5">
    <source>
        <dbReference type="ARBA" id="ARBA00022660"/>
    </source>
</evidence>
<evidence type="ECO:0000256" key="14">
    <source>
        <dbReference type="RuleBase" id="RU368034"/>
    </source>
</evidence>
<protein>
    <recommendedName>
        <fullName evidence="3 14">NADH dehydrogenase [ubiquinone] 1 alpha subcomplex subunit 13</fullName>
    </recommendedName>
</protein>
<evidence type="ECO:0000256" key="3">
    <source>
        <dbReference type="ARBA" id="ARBA00018192"/>
    </source>
</evidence>
<dbReference type="InterPro" id="IPR009346">
    <property type="entry name" value="GRIM-19"/>
</dbReference>
<comment type="function">
    <text evidence="14">Complex I functions in the transfer of electrons from NADH to the respiratory chain. Accessory subunit of the mitochondrial membrane respiratory chain NADH dehydrogenase (Complex I), that is believed not to be involved in catalysis.</text>
</comment>
<dbReference type="GeneID" id="102801835"/>
<comment type="similarity">
    <text evidence="2 14">Belongs to the complex I NDUFA13 subunit family.</text>
</comment>
<keyword evidence="9 14" id="KW-1133">Transmembrane helix</keyword>
<proteinExistence type="inferred from homology"/>
<feature type="transmembrane region" description="Helical" evidence="14">
    <location>
        <begin position="33"/>
        <end position="52"/>
    </location>
</feature>
<dbReference type="RefSeq" id="XP_006821589.1">
    <property type="nucleotide sequence ID" value="XM_006821526.1"/>
</dbReference>
<keyword evidence="4 14" id="KW-0813">Transport</keyword>
<evidence type="ECO:0000256" key="7">
    <source>
        <dbReference type="ARBA" id="ARBA00022792"/>
    </source>
</evidence>
<keyword evidence="7 14" id="KW-0999">Mitochondrion inner membrane</keyword>
<keyword evidence="15" id="KW-1185">Reference proteome</keyword>
<evidence type="ECO:0000256" key="1">
    <source>
        <dbReference type="ARBA" id="ARBA00004298"/>
    </source>
</evidence>
<keyword evidence="8 14" id="KW-0249">Electron transport</keyword>
<comment type="function">
    <text evidence="12">Accessory subunit of the mitochondrial membrane respiratory chain NADH dehydrogenase (Complex I), that is believed not to be involved in catalysis. Complex I functions in the transfer of electrons from NADH to the respiratory chain. The immediate electron acceptor for the enzyme is believed to be ubiquinone. Involved in the interferon/all-trans-retinoic acid (IFN/RA) induced cell death. This apoptotic activity is inhibited by interaction with viral IRF1. Prevents the transactivation of STAT3 target genes. May play a role in CARD15-mediated innate mucosal responses and serve to regulate intestinal epithelial cell responses to microbes.</text>
</comment>